<protein>
    <recommendedName>
        <fullName evidence="1">Polymerase/histidinol phosphatase N-terminal domain-containing protein</fullName>
    </recommendedName>
</protein>
<dbReference type="SUPFAM" id="SSF89550">
    <property type="entry name" value="PHP domain-like"/>
    <property type="match status" value="1"/>
</dbReference>
<dbReference type="Pfam" id="PF07733">
    <property type="entry name" value="DNA_pol3_alpha"/>
    <property type="match status" value="1"/>
</dbReference>
<evidence type="ECO:0000259" key="1">
    <source>
        <dbReference type="SMART" id="SM00481"/>
    </source>
</evidence>
<dbReference type="InterPro" id="IPR004805">
    <property type="entry name" value="DnaE2/DnaE/PolC"/>
</dbReference>
<dbReference type="Pfam" id="PF02811">
    <property type="entry name" value="PHP"/>
    <property type="match status" value="1"/>
</dbReference>
<feature type="non-terminal residue" evidence="2">
    <location>
        <position position="600"/>
    </location>
</feature>
<dbReference type="PANTHER" id="PTHR32294:SF0">
    <property type="entry name" value="DNA POLYMERASE III SUBUNIT ALPHA"/>
    <property type="match status" value="1"/>
</dbReference>
<feature type="domain" description="Polymerase/histidinol phosphatase N-terminal" evidence="1">
    <location>
        <begin position="10"/>
        <end position="78"/>
    </location>
</feature>
<dbReference type="InterPro" id="IPR004013">
    <property type="entry name" value="PHP_dom"/>
</dbReference>
<dbReference type="InterPro" id="IPR011708">
    <property type="entry name" value="DNA_pol3_alpha_NTPase_dom"/>
</dbReference>
<dbReference type="SMART" id="SM00481">
    <property type="entry name" value="POLIIIAc"/>
    <property type="match status" value="1"/>
</dbReference>
<accession>A0A0F9IBV4</accession>
<comment type="caution">
    <text evidence="2">The sequence shown here is derived from an EMBL/GenBank/DDBJ whole genome shotgun (WGS) entry which is preliminary data.</text>
</comment>
<reference evidence="2" key="1">
    <citation type="journal article" date="2015" name="Nature">
        <title>Complex archaea that bridge the gap between prokaryotes and eukaryotes.</title>
        <authorList>
            <person name="Spang A."/>
            <person name="Saw J.H."/>
            <person name="Jorgensen S.L."/>
            <person name="Zaremba-Niedzwiedzka K."/>
            <person name="Martijn J."/>
            <person name="Lind A.E."/>
            <person name="van Eijk R."/>
            <person name="Schleper C."/>
            <person name="Guy L."/>
            <person name="Ettema T.J."/>
        </authorList>
    </citation>
    <scope>NUCLEOTIDE SEQUENCE</scope>
</reference>
<dbReference type="GO" id="GO:0006260">
    <property type="term" value="P:DNA replication"/>
    <property type="evidence" value="ECO:0007669"/>
    <property type="project" value="InterPro"/>
</dbReference>
<dbReference type="GO" id="GO:0008408">
    <property type="term" value="F:3'-5' exonuclease activity"/>
    <property type="evidence" value="ECO:0007669"/>
    <property type="project" value="InterPro"/>
</dbReference>
<dbReference type="InterPro" id="IPR016195">
    <property type="entry name" value="Pol/histidinol_Pase-like"/>
</dbReference>
<proteinExistence type="predicted"/>
<dbReference type="Gene3D" id="3.20.20.140">
    <property type="entry name" value="Metal-dependent hydrolases"/>
    <property type="match status" value="1"/>
</dbReference>
<dbReference type="EMBL" id="LAZR01012813">
    <property type="protein sequence ID" value="KKM24977.1"/>
    <property type="molecule type" value="Genomic_DNA"/>
</dbReference>
<gene>
    <name evidence="2" type="ORF">LCGC14_1599700</name>
</gene>
<sequence>MGKLIINNFTHLHCHTSIGSMQDSMVSVDDLFKKAAEMDQGSIAITDHGTMSAMFDARKASLKHGVKFIPGIESYFVDDVSLKPDKKDIRTKRRHLILLAKNESGYRNLLKLNYEGFVNCQYIPILNKVFSRIDWDLLEQYHENIICLTACSAGLLAEEMFKINEDNEWDEEACHINVFKTASRLKNIFGEDLYLELQPHAFKKYKKDRKTEELELTKSGDPVLIADQTYINRKLLSISRELDIPIVAACDVHYLEKEDASVHDMLMAINDKKPLSDKNRHRYDIEEFYMKTGDKIVDYFTELVSRKVALELCNNTVGIANKCDDSTYIDVSDIRFPKFNVSVENDYQDFLKWRKKKNYNASVTEVQAFMRYRCIKGFKKEFGHLRGEERKAYMRRIENEINVLEGHQFCSYMLITADLISEAKRKKIRVGPGRGSVGGCFVAYLLGIHEVIPMQYGLLFERFHNKEKTSYPDIDTDFSSSGRDQIEQYAVKKYGNKNVAHVSNLSTMTPKVVIKDLARSLELGGNKREAFKIANEITDTISIDTKSFDGALKDSEKLRSFCVQYPKIEEYGRKLVGLEKTFATHAAGIVISDNDLSTYV</sequence>
<dbReference type="AlphaFoldDB" id="A0A0F9IBV4"/>
<dbReference type="InterPro" id="IPR003141">
    <property type="entry name" value="Pol/His_phosphatase_N"/>
</dbReference>
<name>A0A0F9IBV4_9ZZZZ</name>
<dbReference type="PANTHER" id="PTHR32294">
    <property type="entry name" value="DNA POLYMERASE III SUBUNIT ALPHA"/>
    <property type="match status" value="1"/>
</dbReference>
<organism evidence="2">
    <name type="scientific">marine sediment metagenome</name>
    <dbReference type="NCBI Taxonomy" id="412755"/>
    <lineage>
        <taxon>unclassified sequences</taxon>
        <taxon>metagenomes</taxon>
        <taxon>ecological metagenomes</taxon>
    </lineage>
</organism>
<evidence type="ECO:0000313" key="2">
    <source>
        <dbReference type="EMBL" id="KKM24977.1"/>
    </source>
</evidence>